<protein>
    <recommendedName>
        <fullName evidence="2">B box-type domain-containing protein</fullName>
    </recommendedName>
</protein>
<feature type="domain" description="B box-type" evidence="2">
    <location>
        <begin position="11"/>
        <end position="58"/>
    </location>
</feature>
<keyword evidence="1" id="KW-0863">Zinc-finger</keyword>
<evidence type="ECO:0000313" key="3">
    <source>
        <dbReference type="EMBL" id="VDI77778.1"/>
    </source>
</evidence>
<dbReference type="OrthoDB" id="6105137at2759"/>
<dbReference type="PROSITE" id="PS50119">
    <property type="entry name" value="ZF_BBOX"/>
    <property type="match status" value="2"/>
</dbReference>
<comment type="caution">
    <text evidence="3">The sequence shown here is derived from an EMBL/GenBank/DDBJ whole genome shotgun (WGS) entry which is preliminary data.</text>
</comment>
<keyword evidence="1" id="KW-0862">Zinc</keyword>
<dbReference type="Gene3D" id="2.120.10.30">
    <property type="entry name" value="TolB, C-terminal domain"/>
    <property type="match status" value="1"/>
</dbReference>
<feature type="domain" description="B box-type" evidence="2">
    <location>
        <begin position="72"/>
        <end position="113"/>
    </location>
</feature>
<dbReference type="GO" id="GO:0008270">
    <property type="term" value="F:zinc ion binding"/>
    <property type="evidence" value="ECO:0007669"/>
    <property type="project" value="UniProtKB-KW"/>
</dbReference>
<dbReference type="SUPFAM" id="SSF101898">
    <property type="entry name" value="NHL repeat"/>
    <property type="match status" value="1"/>
</dbReference>
<dbReference type="PANTHER" id="PTHR25462">
    <property type="entry name" value="BONUS, ISOFORM C-RELATED"/>
    <property type="match status" value="1"/>
</dbReference>
<dbReference type="InterPro" id="IPR000315">
    <property type="entry name" value="Znf_B-box"/>
</dbReference>
<dbReference type="AlphaFoldDB" id="A0A8B6HDJ7"/>
<keyword evidence="4" id="KW-1185">Reference proteome</keyword>
<dbReference type="PANTHER" id="PTHR25462:SF296">
    <property type="entry name" value="MEIOTIC P26, ISOFORM F"/>
    <property type="match status" value="1"/>
</dbReference>
<dbReference type="SUPFAM" id="SSF57845">
    <property type="entry name" value="B-box zinc-binding domain"/>
    <property type="match status" value="1"/>
</dbReference>
<organism evidence="3 4">
    <name type="scientific">Mytilus galloprovincialis</name>
    <name type="common">Mediterranean mussel</name>
    <dbReference type="NCBI Taxonomy" id="29158"/>
    <lineage>
        <taxon>Eukaryota</taxon>
        <taxon>Metazoa</taxon>
        <taxon>Spiralia</taxon>
        <taxon>Lophotrochozoa</taxon>
        <taxon>Mollusca</taxon>
        <taxon>Bivalvia</taxon>
        <taxon>Autobranchia</taxon>
        <taxon>Pteriomorphia</taxon>
        <taxon>Mytilida</taxon>
        <taxon>Mytiloidea</taxon>
        <taxon>Mytilidae</taxon>
        <taxon>Mytilinae</taxon>
        <taxon>Mytilus</taxon>
    </lineage>
</organism>
<dbReference type="EMBL" id="UYJE01009881">
    <property type="protein sequence ID" value="VDI77778.1"/>
    <property type="molecule type" value="Genomic_DNA"/>
</dbReference>
<dbReference type="Gene3D" id="3.30.160.60">
    <property type="entry name" value="Classic Zinc Finger"/>
    <property type="match status" value="1"/>
</dbReference>
<dbReference type="Proteomes" id="UP000596742">
    <property type="component" value="Unassembled WGS sequence"/>
</dbReference>
<dbReference type="CDD" id="cd19757">
    <property type="entry name" value="Bbox1"/>
    <property type="match status" value="1"/>
</dbReference>
<reference evidence="3" key="1">
    <citation type="submission" date="2018-11" db="EMBL/GenBank/DDBJ databases">
        <authorList>
            <person name="Alioto T."/>
            <person name="Alioto T."/>
        </authorList>
    </citation>
    <scope>NUCLEOTIDE SEQUENCE</scope>
</reference>
<accession>A0A8B6HDJ7</accession>
<evidence type="ECO:0000259" key="2">
    <source>
        <dbReference type="PROSITE" id="PS50119"/>
    </source>
</evidence>
<keyword evidence="1" id="KW-0479">Metal-binding</keyword>
<dbReference type="InterPro" id="IPR047153">
    <property type="entry name" value="TRIM45/56/19-like"/>
</dbReference>
<dbReference type="InterPro" id="IPR011042">
    <property type="entry name" value="6-blade_b-propeller_TolB-like"/>
</dbReference>
<name>A0A8B6HDJ7_MYTGA</name>
<sequence>MALSKSFQKGQIPMLCQLCEESSEIKWKCLLCDFLLCTKCQKIHKKVKSTDQHTIIDIKDIAVYQVKDQQDFSHIPCEIHCGQLCCLFCQTCEEVVCPLCIANTHNKHSMIELAEGYKLTLKTIQTFNSELEVKLTDNEKGISKLHSIKSSEDVKYETEKQKIWSREKILRDEVEKHSIKLLKELDKLKDHQNKSIKDAENISYTIKKNLEFRTESLTKAQAAVNASDVFSALKEENTARKQRTEPVSTYVKRLPQYIPGKLKIQEALHGGLTEPDDDYAQEQYEAKVIEQYQTSLKLVERVVCSNAGTLWISYAEDKILQKIQLSNGMLNTVEVQVQCAGMALLLSGDLLISSAESNLKIVSHTTGNITNSKYSVEPLITGVVHMIRDEKIVIRAKREGPVFPVKGTRQIVLMNKDGRIEKVYDLDNNGKPIFSAPQRITTDTDDNIYVLDTFNTEWNGRILALDKTNGVRWIYSGNPDITKETFKPRDLISTQLNNIIITDMDSDIIHILNTSGQCIHYMNTKDQLGIELPYSLAIDNTGTLYIGCNTSKQNKTNLYAIQFSGF</sequence>
<proteinExistence type="predicted"/>
<evidence type="ECO:0000256" key="1">
    <source>
        <dbReference type="PROSITE-ProRule" id="PRU00024"/>
    </source>
</evidence>
<evidence type="ECO:0000313" key="4">
    <source>
        <dbReference type="Proteomes" id="UP000596742"/>
    </source>
</evidence>
<gene>
    <name evidence="3" type="ORF">MGAL_10B020265</name>
</gene>